<feature type="compositionally biased region" description="Polar residues" evidence="1">
    <location>
        <begin position="56"/>
        <end position="71"/>
    </location>
</feature>
<evidence type="ECO:0000313" key="3">
    <source>
        <dbReference type="Proteomes" id="UP000000954"/>
    </source>
</evidence>
<evidence type="ECO:0000256" key="1">
    <source>
        <dbReference type="SAM" id="MobiDB-lite"/>
    </source>
</evidence>
<sequence length="125" mass="13443">MVKHHTHKEHTFKASRQIKASVQAAADRAHSDKGEHSGKATHSTCKVSGSRGEYGQNCQDNQGHSASSQAHRTACSADAAETDQSASPQTEAARFKHFYSSRDGLILVYEDAAGHLTAIDPTRLA</sequence>
<feature type="compositionally biased region" description="Basic residues" evidence="1">
    <location>
        <begin position="1"/>
        <end position="10"/>
    </location>
</feature>
<gene>
    <name evidence="2" type="ordered locus">Ccur_12010</name>
</gene>
<dbReference type="EMBL" id="CP001682">
    <property type="protein sequence ID" value="ACU94886.1"/>
    <property type="molecule type" value="Genomic_DNA"/>
</dbReference>
<dbReference type="STRING" id="469378.Ccur_12010"/>
<organism evidence="2 3">
    <name type="scientific">Cryptobacterium curtum (strain ATCC 700683 / DSM 15641 / CCUG 43107 / 12-3)</name>
    <dbReference type="NCBI Taxonomy" id="469378"/>
    <lineage>
        <taxon>Bacteria</taxon>
        <taxon>Bacillati</taxon>
        <taxon>Actinomycetota</taxon>
        <taxon>Coriobacteriia</taxon>
        <taxon>Eggerthellales</taxon>
        <taxon>Eggerthellaceae</taxon>
        <taxon>Cryptobacterium</taxon>
    </lineage>
</organism>
<feature type="compositionally biased region" description="Basic and acidic residues" evidence="1">
    <location>
        <begin position="27"/>
        <end position="38"/>
    </location>
</feature>
<dbReference type="Proteomes" id="UP000000954">
    <property type="component" value="Chromosome"/>
</dbReference>
<keyword evidence="3" id="KW-1185">Reference proteome</keyword>
<dbReference type="OrthoDB" id="3197432at2"/>
<name>C7MKT9_CRYCD</name>
<proteinExistence type="predicted"/>
<feature type="region of interest" description="Disordered" evidence="1">
    <location>
        <begin position="1"/>
        <end position="89"/>
    </location>
</feature>
<accession>C7MKT9</accession>
<dbReference type="RefSeq" id="WP_015778749.1">
    <property type="nucleotide sequence ID" value="NC_013170.1"/>
</dbReference>
<protein>
    <submittedName>
        <fullName evidence="2">Uncharacterized protein</fullName>
    </submittedName>
</protein>
<dbReference type="HOGENOM" id="CLU_1988914_0_0_11"/>
<evidence type="ECO:0000313" key="2">
    <source>
        <dbReference type="EMBL" id="ACU94886.1"/>
    </source>
</evidence>
<dbReference type="AlphaFoldDB" id="C7MKT9"/>
<reference evidence="2 3" key="1">
    <citation type="journal article" date="2009" name="Stand. Genomic Sci.">
        <title>Complete genome sequence of Cryptobacterium curtum type strain (12-3).</title>
        <authorList>
            <person name="Mavrommatis K."/>
            <person name="Pukall R."/>
            <person name="Rohde C."/>
            <person name="Chen F."/>
            <person name="Sims D."/>
            <person name="Brettin T."/>
            <person name="Kuske C."/>
            <person name="Detter J.C."/>
            <person name="Han C."/>
            <person name="Lapidus A."/>
            <person name="Copeland A."/>
            <person name="Glavina Del Rio T."/>
            <person name="Nolan M."/>
            <person name="Lucas S."/>
            <person name="Tice H."/>
            <person name="Cheng J.F."/>
            <person name="Bruce D."/>
            <person name="Goodwin L."/>
            <person name="Pitluck S."/>
            <person name="Ovchinnikova G."/>
            <person name="Pati A."/>
            <person name="Ivanova N."/>
            <person name="Chen A."/>
            <person name="Palaniappan K."/>
            <person name="Chain P."/>
            <person name="D'haeseleer P."/>
            <person name="Goker M."/>
            <person name="Bristow J."/>
            <person name="Eisen J.A."/>
            <person name="Markowitz V."/>
            <person name="Hugenholtz P."/>
            <person name="Rohde M."/>
            <person name="Klenk H.P."/>
            <person name="Kyrpides N.C."/>
        </authorList>
    </citation>
    <scope>NUCLEOTIDE SEQUENCE [LARGE SCALE GENOMIC DNA]</scope>
    <source>
        <strain evidence="3">ATCC 700683 / DSM 15641 / 12-3</strain>
    </source>
</reference>
<dbReference type="KEGG" id="ccu:Ccur_12010"/>